<name>A0A250WXK8_9CHLO</name>
<protein>
    <recommendedName>
        <fullName evidence="7">50S ribosomal protein L17</fullName>
    </recommendedName>
</protein>
<dbReference type="PANTHER" id="PTHR14413">
    <property type="entry name" value="RIBOSOMAL PROTEIN L17"/>
    <property type="match status" value="1"/>
</dbReference>
<evidence type="ECO:0000256" key="4">
    <source>
        <dbReference type="RuleBase" id="RU000660"/>
    </source>
</evidence>
<dbReference type="InterPro" id="IPR000456">
    <property type="entry name" value="Ribosomal_bL17"/>
</dbReference>
<dbReference type="GO" id="GO:0006412">
    <property type="term" value="P:translation"/>
    <property type="evidence" value="ECO:0007669"/>
    <property type="project" value="InterPro"/>
</dbReference>
<dbReference type="STRING" id="1157962.A0A250WXK8"/>
<organism evidence="5 6">
    <name type="scientific">Chlamydomonas eustigma</name>
    <dbReference type="NCBI Taxonomy" id="1157962"/>
    <lineage>
        <taxon>Eukaryota</taxon>
        <taxon>Viridiplantae</taxon>
        <taxon>Chlorophyta</taxon>
        <taxon>core chlorophytes</taxon>
        <taxon>Chlorophyceae</taxon>
        <taxon>CS clade</taxon>
        <taxon>Chlamydomonadales</taxon>
        <taxon>Chlamydomonadaceae</taxon>
        <taxon>Chlamydomonas</taxon>
    </lineage>
</organism>
<evidence type="ECO:0000256" key="1">
    <source>
        <dbReference type="ARBA" id="ARBA00008777"/>
    </source>
</evidence>
<evidence type="ECO:0000256" key="3">
    <source>
        <dbReference type="ARBA" id="ARBA00023274"/>
    </source>
</evidence>
<evidence type="ECO:0000256" key="2">
    <source>
        <dbReference type="ARBA" id="ARBA00022980"/>
    </source>
</evidence>
<evidence type="ECO:0000313" key="6">
    <source>
        <dbReference type="Proteomes" id="UP000232323"/>
    </source>
</evidence>
<proteinExistence type="inferred from homology"/>
<dbReference type="GO" id="GO:0022625">
    <property type="term" value="C:cytosolic large ribosomal subunit"/>
    <property type="evidence" value="ECO:0007669"/>
    <property type="project" value="TreeGrafter"/>
</dbReference>
<dbReference type="InterPro" id="IPR036373">
    <property type="entry name" value="Ribosomal_bL17_sf"/>
</dbReference>
<keyword evidence="6" id="KW-1185">Reference proteome</keyword>
<dbReference type="Proteomes" id="UP000232323">
    <property type="component" value="Unassembled WGS sequence"/>
</dbReference>
<dbReference type="GO" id="GO:0003735">
    <property type="term" value="F:structural constituent of ribosome"/>
    <property type="evidence" value="ECO:0007669"/>
    <property type="project" value="InterPro"/>
</dbReference>
<dbReference type="EMBL" id="BEGY01000013">
    <property type="protein sequence ID" value="GAX75567.1"/>
    <property type="molecule type" value="Genomic_DNA"/>
</dbReference>
<dbReference type="Gene3D" id="3.90.1030.10">
    <property type="entry name" value="Ribosomal protein L17"/>
    <property type="match status" value="1"/>
</dbReference>
<dbReference type="OrthoDB" id="275000at2759"/>
<dbReference type="AlphaFoldDB" id="A0A250WXK8"/>
<comment type="caution">
    <text evidence="5">The sequence shown here is derived from an EMBL/GenBank/DDBJ whole genome shotgun (WGS) entry which is preliminary data.</text>
</comment>
<sequence length="155" mass="17809">MRKLLKSLPRLARPWSHRISLLKTQLTQLLEKERIRTTLPKALALRRVADKAIGLGKAGTRKAWDKAKGMVRTDSEIHKLFTTLALRYKDREGGYTRVCKTGFRERDAAPMAFIELVDRAGELRPARQPKSVSPFLPFTVQAYLHQQKQMADQQK</sequence>
<dbReference type="NCBIfam" id="TIGR00059">
    <property type="entry name" value="L17"/>
    <property type="match status" value="1"/>
</dbReference>
<keyword evidence="2 4" id="KW-0689">Ribosomal protein</keyword>
<evidence type="ECO:0008006" key="7">
    <source>
        <dbReference type="Google" id="ProtNLM"/>
    </source>
</evidence>
<comment type="similarity">
    <text evidence="1 4">Belongs to the bacterial ribosomal protein bL17 family.</text>
</comment>
<reference evidence="5 6" key="1">
    <citation type="submission" date="2017-08" db="EMBL/GenBank/DDBJ databases">
        <title>Acidophilic green algal genome provides insights into adaptation to an acidic environment.</title>
        <authorList>
            <person name="Hirooka S."/>
            <person name="Hirose Y."/>
            <person name="Kanesaki Y."/>
            <person name="Higuchi S."/>
            <person name="Fujiwara T."/>
            <person name="Onuma R."/>
            <person name="Era A."/>
            <person name="Ohbayashi R."/>
            <person name="Uzuka A."/>
            <person name="Nozaki H."/>
            <person name="Yoshikawa H."/>
            <person name="Miyagishima S.Y."/>
        </authorList>
    </citation>
    <scope>NUCLEOTIDE SEQUENCE [LARGE SCALE GENOMIC DNA]</scope>
    <source>
        <strain evidence="5 6">NIES-2499</strain>
    </source>
</reference>
<gene>
    <name evidence="5" type="ORF">CEUSTIGMA_g3010.t1</name>
</gene>
<keyword evidence="3 4" id="KW-0687">Ribonucleoprotein</keyword>
<dbReference type="PANTHER" id="PTHR14413:SF16">
    <property type="entry name" value="LARGE RIBOSOMAL SUBUNIT PROTEIN BL17M"/>
    <property type="match status" value="1"/>
</dbReference>
<accession>A0A250WXK8</accession>
<evidence type="ECO:0000313" key="5">
    <source>
        <dbReference type="EMBL" id="GAX75567.1"/>
    </source>
</evidence>
<dbReference type="Pfam" id="PF01196">
    <property type="entry name" value="Ribosomal_L17"/>
    <property type="match status" value="1"/>
</dbReference>
<dbReference type="SUPFAM" id="SSF64263">
    <property type="entry name" value="Prokaryotic ribosomal protein L17"/>
    <property type="match status" value="1"/>
</dbReference>